<evidence type="ECO:0000313" key="2">
    <source>
        <dbReference type="Proteomes" id="UP000035425"/>
    </source>
</evidence>
<reference evidence="1 2" key="1">
    <citation type="submission" date="2014-12" db="EMBL/GenBank/DDBJ databases">
        <title>Frankia sp. BMG5.1 draft genome.</title>
        <authorList>
            <person name="Gtari M."/>
            <person name="Ghodhbane-Gtari F."/>
            <person name="Nouioui I."/>
            <person name="Ktari A."/>
            <person name="Hezbri K."/>
            <person name="Mimouni W."/>
            <person name="Sbissi I."/>
            <person name="Ayari A."/>
            <person name="Yamanaka T."/>
            <person name="Normand P."/>
            <person name="Tisa L.S."/>
            <person name="Boudabous A."/>
        </authorList>
    </citation>
    <scope>NUCLEOTIDE SEQUENCE [LARGE SCALE GENOMIC DNA]</scope>
    <source>
        <strain evidence="1 2">BMG5.1</strain>
    </source>
</reference>
<comment type="caution">
    <text evidence="1">The sequence shown here is derived from an EMBL/GenBank/DDBJ whole genome shotgun (WGS) entry which is preliminary data.</text>
</comment>
<evidence type="ECO:0000313" key="1">
    <source>
        <dbReference type="EMBL" id="KLL11631.1"/>
    </source>
</evidence>
<gene>
    <name evidence="1" type="ORF">FrCorBMG51_11295</name>
</gene>
<accession>A0ABR5F4H7</accession>
<name>A0ABR5F4H7_9ACTN</name>
<keyword evidence="2" id="KW-1185">Reference proteome</keyword>
<organism evidence="1 2">
    <name type="scientific">Protofrankia coriariae</name>
    <dbReference type="NCBI Taxonomy" id="1562887"/>
    <lineage>
        <taxon>Bacteria</taxon>
        <taxon>Bacillati</taxon>
        <taxon>Actinomycetota</taxon>
        <taxon>Actinomycetes</taxon>
        <taxon>Frankiales</taxon>
        <taxon>Frankiaceae</taxon>
        <taxon>Protofrankia</taxon>
    </lineage>
</organism>
<dbReference type="Proteomes" id="UP000035425">
    <property type="component" value="Unassembled WGS sequence"/>
</dbReference>
<protein>
    <recommendedName>
        <fullName evidence="3">Helix-turn-helix domain-containing protein</fullName>
    </recommendedName>
</protein>
<evidence type="ECO:0008006" key="3">
    <source>
        <dbReference type="Google" id="ProtNLM"/>
    </source>
</evidence>
<dbReference type="EMBL" id="JWIO01000014">
    <property type="protein sequence ID" value="KLL11631.1"/>
    <property type="molecule type" value="Genomic_DNA"/>
</dbReference>
<proteinExistence type="predicted"/>
<sequence length="443" mass="47981">MHPPAKASTGRPKVQAGQRNDALANLADLLRTLRDQHRTNNSRLEARTGFKRQQISRAVNGQEIPSADLADALDTALAAGGAIRRLRDEAVREKRARDLGLDPSRQEEPVDANRRQAFELAAASLVAAQMYREWTSSAPDVLTLDEIDDAINAHTVAFTVEPHQRLAPKVWKTWKSAHHHLMNGSGRARPQTRLTVAAGYASYMLSRLSFNLGDTLASRRFIRLAEDHASQTDDVVLTASVGEMVTTLAFYGRRYQEAAVSARKTAVVADNPYTRARIASYEARALGALGDAEGTRAALNRMRTSVTDLPLQPGISPFGPAAAEMMYAGVLTRIGGGVEAEPIARAALAAYEGGQAGGFEDYGHALLAVAASLTAREQPEIDEAATMAGKVVDMLDTRPTASVSDRVAEIAIAFTGHPTVEPVRDFWDRWQARPRLELTTGQA</sequence>